<sequence length="130" mass="14881">MEKSGDLVENKRFEFIKQVQDRSKVLALEIIKICDNLPSKRSTSVISYQIIKSATSQAANYRAACRARSGAEFFSKMSIVVEEADETCFWLELLFEAQLIDIDTFQKLFKESEELLSIFSTARKNAKLNK</sequence>
<reference evidence="2" key="1">
    <citation type="journal article" date="2019" name="Int. J. Syst. Evol. Microbiol.">
        <title>The Global Catalogue of Microorganisms (GCM) 10K type strain sequencing project: providing services to taxonomists for standard genome sequencing and annotation.</title>
        <authorList>
            <consortium name="The Broad Institute Genomics Platform"/>
            <consortium name="The Broad Institute Genome Sequencing Center for Infectious Disease"/>
            <person name="Wu L."/>
            <person name="Ma J."/>
        </authorList>
    </citation>
    <scope>NUCLEOTIDE SEQUENCE [LARGE SCALE GENOMIC DNA]</scope>
    <source>
        <strain evidence="2">CECT 8551</strain>
    </source>
</reference>
<dbReference type="PANTHER" id="PTHR38471:SF2">
    <property type="entry name" value="FOUR HELIX BUNDLE PROTEIN"/>
    <property type="match status" value="1"/>
</dbReference>
<protein>
    <submittedName>
        <fullName evidence="1">Four helix bundle protein</fullName>
    </submittedName>
</protein>
<dbReference type="RefSeq" id="WP_241294999.1">
    <property type="nucleotide sequence ID" value="NZ_JAKZGR010000008.1"/>
</dbReference>
<dbReference type="Pfam" id="PF05635">
    <property type="entry name" value="23S_rRNA_IVP"/>
    <property type="match status" value="1"/>
</dbReference>
<proteinExistence type="predicted"/>
<dbReference type="InterPro" id="IPR012657">
    <property type="entry name" value="23S_rRNA-intervening_sequence"/>
</dbReference>
<organism evidence="1 2">
    <name type="scientific">Belliella kenyensis</name>
    <dbReference type="NCBI Taxonomy" id="1472724"/>
    <lineage>
        <taxon>Bacteria</taxon>
        <taxon>Pseudomonadati</taxon>
        <taxon>Bacteroidota</taxon>
        <taxon>Cytophagia</taxon>
        <taxon>Cytophagales</taxon>
        <taxon>Cyclobacteriaceae</taxon>
        <taxon>Belliella</taxon>
    </lineage>
</organism>
<dbReference type="PANTHER" id="PTHR38471">
    <property type="entry name" value="FOUR HELIX BUNDLE PROTEIN"/>
    <property type="match status" value="1"/>
</dbReference>
<dbReference type="EMBL" id="JBHSAV010000094">
    <property type="protein sequence ID" value="MFC3978384.1"/>
    <property type="molecule type" value="Genomic_DNA"/>
</dbReference>
<dbReference type="Gene3D" id="1.20.1440.60">
    <property type="entry name" value="23S rRNA-intervening sequence"/>
    <property type="match status" value="1"/>
</dbReference>
<evidence type="ECO:0000313" key="2">
    <source>
        <dbReference type="Proteomes" id="UP001595766"/>
    </source>
</evidence>
<dbReference type="Proteomes" id="UP001595766">
    <property type="component" value="Unassembled WGS sequence"/>
</dbReference>
<keyword evidence="2" id="KW-1185">Reference proteome</keyword>
<dbReference type="SUPFAM" id="SSF158446">
    <property type="entry name" value="IVS-encoded protein-like"/>
    <property type="match status" value="1"/>
</dbReference>
<evidence type="ECO:0000313" key="1">
    <source>
        <dbReference type="EMBL" id="MFC3978384.1"/>
    </source>
</evidence>
<comment type="caution">
    <text evidence="1">The sequence shown here is derived from an EMBL/GenBank/DDBJ whole genome shotgun (WGS) entry which is preliminary data.</text>
</comment>
<name>A0ABV8EQR7_9BACT</name>
<gene>
    <name evidence="1" type="ORF">ACFOUP_18520</name>
</gene>
<accession>A0ABV8EQR7</accession>
<dbReference type="InterPro" id="IPR036583">
    <property type="entry name" value="23S_rRNA_IVS_sf"/>
</dbReference>
<dbReference type="NCBIfam" id="TIGR02436">
    <property type="entry name" value="four helix bundle protein"/>
    <property type="match status" value="1"/>
</dbReference>
<dbReference type="PIRSF" id="PIRSF035652">
    <property type="entry name" value="CHP02436"/>
    <property type="match status" value="1"/>
</dbReference>